<dbReference type="PANTHER" id="PTHR11226:SF0">
    <property type="entry name" value="UDP-GLUCOSE:GLYCOPROTEIN GLUCOSYLTRANSFERASE"/>
    <property type="match status" value="1"/>
</dbReference>
<protein>
    <submittedName>
        <fullName evidence="15">UDP-glucose:glycoprotein glucosyltransferase</fullName>
    </submittedName>
</protein>
<evidence type="ECO:0000256" key="3">
    <source>
        <dbReference type="ARBA" id="ARBA00004922"/>
    </source>
</evidence>
<dbReference type="Gene3D" id="3.90.550.10">
    <property type="entry name" value="Spore Coat Polysaccharide Biosynthesis Protein SpsA, Chain A"/>
    <property type="match status" value="1"/>
</dbReference>
<dbReference type="InterPro" id="IPR029044">
    <property type="entry name" value="Nucleotide-diphossugar_trans"/>
</dbReference>
<keyword evidence="7" id="KW-0256">Endoplasmic reticulum</keyword>
<feature type="compositionally biased region" description="Basic and acidic residues" evidence="9">
    <location>
        <begin position="1528"/>
        <end position="1559"/>
    </location>
</feature>
<dbReference type="InterPro" id="IPR040525">
    <property type="entry name" value="UGGT_TRXL_4"/>
</dbReference>
<keyword evidence="16" id="KW-1185">Reference proteome</keyword>
<feature type="non-terminal residue" evidence="15">
    <location>
        <position position="1"/>
    </location>
</feature>
<feature type="domain" description="UGGT thioredoxin-like" evidence="11">
    <location>
        <begin position="331"/>
        <end position="462"/>
    </location>
</feature>
<dbReference type="InterPro" id="IPR040692">
    <property type="entry name" value="UGGT_TRXL_3"/>
</dbReference>
<reference evidence="15 16" key="1">
    <citation type="submission" date="2017-08" db="EMBL/GenBank/DDBJ databases">
        <title>Harnessing the power of phylogenomics to disentangle the directionality and signatures of interkingdom host jumping in the parasitic fungal genus Tolypocladium.</title>
        <authorList>
            <person name="Quandt C.A."/>
            <person name="Patterson W."/>
            <person name="Spatafora J.W."/>
        </authorList>
    </citation>
    <scope>NUCLEOTIDE SEQUENCE [LARGE SCALE GENOMIC DNA]</scope>
    <source>
        <strain evidence="15 16">CBS 113982</strain>
    </source>
</reference>
<dbReference type="PANTHER" id="PTHR11226">
    <property type="entry name" value="UDP-GLUCOSE GLYCOPROTEIN:GLUCOSYLTRANSFERASE"/>
    <property type="match status" value="1"/>
</dbReference>
<evidence type="ECO:0000256" key="1">
    <source>
        <dbReference type="ARBA" id="ARBA00001913"/>
    </source>
</evidence>
<evidence type="ECO:0000259" key="11">
    <source>
        <dbReference type="Pfam" id="PF18401"/>
    </source>
</evidence>
<dbReference type="Pfam" id="PF18401">
    <property type="entry name" value="Thioredoxin_13"/>
    <property type="match status" value="1"/>
</dbReference>
<dbReference type="STRING" id="45235.A0A2K3QR85"/>
<evidence type="ECO:0000259" key="14">
    <source>
        <dbReference type="Pfam" id="PF18404"/>
    </source>
</evidence>
<evidence type="ECO:0000259" key="12">
    <source>
        <dbReference type="Pfam" id="PF18402"/>
    </source>
</evidence>
<feature type="domain" description="Glucosyltransferase 24 catalytic" evidence="14">
    <location>
        <begin position="1234"/>
        <end position="1500"/>
    </location>
</feature>
<organism evidence="15 16">
    <name type="scientific">Tolypocladium capitatum</name>
    <dbReference type="NCBI Taxonomy" id="45235"/>
    <lineage>
        <taxon>Eukaryota</taxon>
        <taxon>Fungi</taxon>
        <taxon>Dikarya</taxon>
        <taxon>Ascomycota</taxon>
        <taxon>Pezizomycotina</taxon>
        <taxon>Sordariomycetes</taxon>
        <taxon>Hypocreomycetidae</taxon>
        <taxon>Hypocreales</taxon>
        <taxon>Ophiocordycipitaceae</taxon>
        <taxon>Tolypocladium</taxon>
    </lineage>
</organism>
<dbReference type="CDD" id="cd06432">
    <property type="entry name" value="GT8_HUGT1_C_like"/>
    <property type="match status" value="1"/>
</dbReference>
<dbReference type="Pfam" id="PF18403">
    <property type="entry name" value="Thioredoxin_15"/>
    <property type="match status" value="1"/>
</dbReference>
<dbReference type="EMBL" id="NRSZ01000015">
    <property type="protein sequence ID" value="PNY30027.1"/>
    <property type="molecule type" value="Genomic_DNA"/>
</dbReference>
<dbReference type="Pfam" id="PF18402">
    <property type="entry name" value="Thioredoxin_14"/>
    <property type="match status" value="1"/>
</dbReference>
<dbReference type="OrthoDB" id="27683at2759"/>
<evidence type="ECO:0000256" key="8">
    <source>
        <dbReference type="ARBA" id="ARBA00023180"/>
    </source>
</evidence>
<comment type="similarity">
    <text evidence="4">Belongs to the glycosyltransferase 8 family.</text>
</comment>
<accession>A0A2K3QR85</accession>
<dbReference type="Pfam" id="PF06427">
    <property type="entry name" value="UDP-g_GGTase"/>
    <property type="match status" value="1"/>
</dbReference>
<dbReference type="Proteomes" id="UP000236621">
    <property type="component" value="Unassembled WGS sequence"/>
</dbReference>
<dbReference type="Pfam" id="PF18400">
    <property type="entry name" value="Thioredoxin_12"/>
    <property type="match status" value="1"/>
</dbReference>
<comment type="pathway">
    <text evidence="3">Protein modification; protein glycosylation.</text>
</comment>
<comment type="caution">
    <text evidence="15">The sequence shown here is derived from an EMBL/GenBank/DDBJ whole genome shotgun (WGS) entry which is preliminary data.</text>
</comment>
<sequence length="1559" mass="173577">KQCVVCEPRTPRNTWNELGKLYRIRTRRCPSTHSALSDRSAASPGAPSTIYLEPALSAVKLLQPVMIQPSSLQWGLAMALTAALKATAAPSVNVGMKAAFSAGPYLLELVETAAGENSTAYFPLLDRIASGHFASASSDVALYNTFLDVLREDGHISGPEALSTFNLALSLRSAAPRIESHYQYYSTAVEPAVANSDCQDWVLFEGKQYCTPALDTVVKDGLFASEVSTLPFDRTLGAGTEAVLYADPTSDTFGEYHKAISKAARAMALKYRVRYRRRNAKTTQALPVSGYGVELALKRTDYIVIDDREATQDSAQKPLVSGTIFNGEDEEVADLRPLSTSELASLGMKTASFIQGSDNPFETLVKLTQDFPRFSASITAHNVSEDFAIEYGQIKAQTGRVGVNFLWMNGMQLIERQIEPFALVEMLRRERRLISGVRDLGLSGKQAVSLLGHSAISTAKGDHVSLRYDWTDRLEDGGVIIWLNDLERDSRYEEYPKTLSSLLQRAYPGQMPPIGRNIFNLLIPADLSNAEDLAFVSQVVSIMNRGIPIRFGLVPLSSTAESTAQAKLLYYLAENHGPAALIAYVQGLSDKTETVTAEKLFTNVATARELPSDSQDMSFQEVLEAESYAEQTKLARRWVERLQADTPIRPLFINGIVTPCDKNWMQTVSMKIGEDLQIIQKGIFQGILDEETWIPGTFLEGAAARRNALLALDDDRALRMLDVSKIYNDHANLFRQIPLLESYSDSTKENWAVMTVLTDMTDDDGLELVLSALQFKRNNPGVRLEFVHNPEDSTTASQVNAAFKADVEMLGSIETKDKLSKIAEAARDFVDNEDYAAALNPLLTMAKINSGTKMVILNGRVVGPIPSDSSFTADDFQQFLEFEQNRRILPVYAAMEDLGLGDKLSSAIAAAKATSITALSTISDLPEGIFESAPAIRSTLYDSWNSSHTAIEIGDPETASIHIAGLLDPVSERGQRWAPILKVLSELDGVYIKLILNPPEKIEELPVKRFFRYVIESKPSFDESGQVRELKAAFKGLPSEVLLTAGMDVPPAWLVAPKESIHDLDNIKLSSAKSDVDATYELQHILIEGHSREGQGGPPRGAQLVLATEKDPLLTDTIVMSNLGFFQFKANPGFYNIQLKEGRTADIYAIESIGAQGWEAVPGDEGTGLALMDFQGTTLYPRLKRLPGMEKENVLEKADGSSGDSLISKGLKLAEGMFGGSKTKSVSAQEHAEINIFSVASGHLYERMLNIMMVSVMRNTKHSVKFWFIEQFLSPSFKEFIPHMAEEYGFKYEMVTYKWPHWLRQQKEKQRVIWGYKILFLDVLFPLSLDKVIFVDADQVVRTDMMDLVNLDLEGAPYGFTPMCDSRTEMEGFRFWKQGYWESYLRGRPYHISALYVVDLRRFRELAAGDWLRQHYHSLSADPASLSNLDQDLPNHMQFQIPIHSLPQEWLWCETWCSDESLTSARTIDLCNNPQTKEPKLDRARRQVPEWTAYDDEIAALDRKRRRQQKNTGRDTESAGSPAGGEPKVTEETKQREVNTKSRRWDKGDGGNVHTMDEL</sequence>
<evidence type="ECO:0000313" key="16">
    <source>
        <dbReference type="Proteomes" id="UP000236621"/>
    </source>
</evidence>
<dbReference type="FunFam" id="3.90.550.10:FF:000065">
    <property type="entry name" value="UDP-glucose:glycoprotein glucosyltransferase, putative"/>
    <property type="match status" value="1"/>
</dbReference>
<dbReference type="InterPro" id="IPR040693">
    <property type="entry name" value="UGGT_TRXL_1"/>
</dbReference>
<name>A0A2K3QR85_9HYPO</name>
<dbReference type="InterPro" id="IPR040694">
    <property type="entry name" value="UGGT_TRXL_2"/>
</dbReference>
<evidence type="ECO:0000256" key="4">
    <source>
        <dbReference type="ARBA" id="ARBA00006351"/>
    </source>
</evidence>
<evidence type="ECO:0000256" key="6">
    <source>
        <dbReference type="ARBA" id="ARBA00022729"/>
    </source>
</evidence>
<keyword evidence="6" id="KW-0732">Signal</keyword>
<dbReference type="Pfam" id="PF18404">
    <property type="entry name" value="Glyco_transf_24"/>
    <property type="match status" value="1"/>
</dbReference>
<feature type="domain" description="UGGT thioredoxin-like" evidence="10">
    <location>
        <begin position="103"/>
        <end position="282"/>
    </location>
</feature>
<dbReference type="SUPFAM" id="SSF53448">
    <property type="entry name" value="Nucleotide-diphospho-sugar transferases"/>
    <property type="match status" value="1"/>
</dbReference>
<dbReference type="GO" id="GO:0005788">
    <property type="term" value="C:endoplasmic reticulum lumen"/>
    <property type="evidence" value="ECO:0007669"/>
    <property type="project" value="UniProtKB-SubCell"/>
</dbReference>
<comment type="subcellular location">
    <subcellularLocation>
        <location evidence="2">Endoplasmic reticulum lumen</location>
    </subcellularLocation>
</comment>
<evidence type="ECO:0000313" key="15">
    <source>
        <dbReference type="EMBL" id="PNY30027.1"/>
    </source>
</evidence>
<dbReference type="GO" id="GO:0036503">
    <property type="term" value="P:ERAD pathway"/>
    <property type="evidence" value="ECO:0007669"/>
    <property type="project" value="TreeGrafter"/>
</dbReference>
<proteinExistence type="inferred from homology"/>
<keyword evidence="8" id="KW-0325">Glycoprotein</keyword>
<feature type="domain" description="UGGT thioredoxin-like" evidence="12">
    <location>
        <begin position="468"/>
        <end position="709"/>
    </location>
</feature>
<gene>
    <name evidence="15" type="ORF">TCAP_00090</name>
</gene>
<dbReference type="GO" id="GO:0003980">
    <property type="term" value="F:UDP-glucose:glycoprotein glucosyltransferase activity"/>
    <property type="evidence" value="ECO:0007669"/>
    <property type="project" value="InterPro"/>
</dbReference>
<dbReference type="InterPro" id="IPR040497">
    <property type="entry name" value="Glyco_transf_24"/>
</dbReference>
<feature type="domain" description="UDP-glucose:glycoprotein glucosyltransferase thioredoxin-like" evidence="13">
    <location>
        <begin position="722"/>
        <end position="918"/>
    </location>
</feature>
<dbReference type="GO" id="GO:0051082">
    <property type="term" value="F:unfolded protein binding"/>
    <property type="evidence" value="ECO:0007669"/>
    <property type="project" value="TreeGrafter"/>
</dbReference>
<comment type="cofactor">
    <cofactor evidence="1">
        <name>Ca(2+)</name>
        <dbReference type="ChEBI" id="CHEBI:29108"/>
    </cofactor>
</comment>
<dbReference type="InterPro" id="IPR009448">
    <property type="entry name" value="UDP-g_GGtrans"/>
</dbReference>
<evidence type="ECO:0000259" key="13">
    <source>
        <dbReference type="Pfam" id="PF18403"/>
    </source>
</evidence>
<evidence type="ECO:0000256" key="5">
    <source>
        <dbReference type="ARBA" id="ARBA00022679"/>
    </source>
</evidence>
<evidence type="ECO:0000256" key="9">
    <source>
        <dbReference type="SAM" id="MobiDB-lite"/>
    </source>
</evidence>
<feature type="region of interest" description="Disordered" evidence="9">
    <location>
        <begin position="1499"/>
        <end position="1559"/>
    </location>
</feature>
<dbReference type="GO" id="GO:0018279">
    <property type="term" value="P:protein N-linked glycosylation via asparagine"/>
    <property type="evidence" value="ECO:0007669"/>
    <property type="project" value="TreeGrafter"/>
</dbReference>
<evidence type="ECO:0000259" key="10">
    <source>
        <dbReference type="Pfam" id="PF18400"/>
    </source>
</evidence>
<dbReference type="UniPathway" id="UPA00378"/>
<keyword evidence="5 15" id="KW-0808">Transferase</keyword>
<evidence type="ECO:0000256" key="7">
    <source>
        <dbReference type="ARBA" id="ARBA00022824"/>
    </source>
</evidence>
<evidence type="ECO:0000256" key="2">
    <source>
        <dbReference type="ARBA" id="ARBA00004319"/>
    </source>
</evidence>